<dbReference type="AlphaFoldDB" id="A0ABC8KHQ7"/>
<dbReference type="InterPro" id="IPR039670">
    <property type="entry name" value="NPC2-like"/>
</dbReference>
<dbReference type="Gene3D" id="2.70.220.10">
    <property type="entry name" value="Ganglioside GM2 activator"/>
    <property type="match status" value="1"/>
</dbReference>
<feature type="chain" id="PRO_5044760231" description="MD-2-related lipid-recognition domain-containing protein" evidence="2">
    <location>
        <begin position="26"/>
        <end position="157"/>
    </location>
</feature>
<evidence type="ECO:0000256" key="1">
    <source>
        <dbReference type="ARBA" id="ARBA00022729"/>
    </source>
</evidence>
<dbReference type="InterPro" id="IPR036846">
    <property type="entry name" value="GM2-AP_sf"/>
</dbReference>
<evidence type="ECO:0000313" key="4">
    <source>
        <dbReference type="EMBL" id="CAH8358267.1"/>
    </source>
</evidence>
<protein>
    <recommendedName>
        <fullName evidence="3">MD-2-related lipid-recognition domain-containing protein</fullName>
    </recommendedName>
</protein>
<gene>
    <name evidence="4" type="ORF">ERUC_LOCUS24023</name>
</gene>
<organism evidence="4 5">
    <name type="scientific">Eruca vesicaria subsp. sativa</name>
    <name type="common">Garden rocket</name>
    <name type="synonym">Eruca sativa</name>
    <dbReference type="NCBI Taxonomy" id="29727"/>
    <lineage>
        <taxon>Eukaryota</taxon>
        <taxon>Viridiplantae</taxon>
        <taxon>Streptophyta</taxon>
        <taxon>Embryophyta</taxon>
        <taxon>Tracheophyta</taxon>
        <taxon>Spermatophyta</taxon>
        <taxon>Magnoliopsida</taxon>
        <taxon>eudicotyledons</taxon>
        <taxon>Gunneridae</taxon>
        <taxon>Pentapetalae</taxon>
        <taxon>rosids</taxon>
        <taxon>malvids</taxon>
        <taxon>Brassicales</taxon>
        <taxon>Brassicaceae</taxon>
        <taxon>Brassiceae</taxon>
        <taxon>Eruca</taxon>
    </lineage>
</organism>
<dbReference type="InterPro" id="IPR003172">
    <property type="entry name" value="ML_dom"/>
</dbReference>
<feature type="domain" description="MD-2-related lipid-recognition" evidence="3">
    <location>
        <begin position="29"/>
        <end position="147"/>
    </location>
</feature>
<dbReference type="PANTHER" id="PTHR11306:SF46">
    <property type="entry name" value="MD-2-RELATED LIPID-RECOGNITION DOMAIN-CONTAINING PROTEIN"/>
    <property type="match status" value="1"/>
</dbReference>
<dbReference type="SUPFAM" id="SSF81296">
    <property type="entry name" value="E set domains"/>
    <property type="match status" value="1"/>
</dbReference>
<accession>A0ABC8KHQ7</accession>
<dbReference type="SMART" id="SM00737">
    <property type="entry name" value="ML"/>
    <property type="match status" value="1"/>
</dbReference>
<proteinExistence type="predicted"/>
<evidence type="ECO:0000259" key="3">
    <source>
        <dbReference type="SMART" id="SM00737"/>
    </source>
</evidence>
<keyword evidence="5" id="KW-1185">Reference proteome</keyword>
<name>A0ABC8KHQ7_ERUVS</name>
<feature type="signal peptide" evidence="2">
    <location>
        <begin position="1"/>
        <end position="25"/>
    </location>
</feature>
<dbReference type="EMBL" id="CAKOAT010244043">
    <property type="protein sequence ID" value="CAH8358267.1"/>
    <property type="molecule type" value="Genomic_DNA"/>
</dbReference>
<keyword evidence="1 2" id="KW-0732">Signal</keyword>
<dbReference type="Proteomes" id="UP001642260">
    <property type="component" value="Unassembled WGS sequence"/>
</dbReference>
<dbReference type="InterPro" id="IPR014756">
    <property type="entry name" value="Ig_E-set"/>
</dbReference>
<dbReference type="Pfam" id="PF02221">
    <property type="entry name" value="E1_DerP2_DerF2"/>
    <property type="match status" value="1"/>
</dbReference>
<dbReference type="PANTHER" id="PTHR11306">
    <property type="entry name" value="NIEMANN PICK TYPE C2 PROTEIN NPC2-RELATED"/>
    <property type="match status" value="1"/>
</dbReference>
<evidence type="ECO:0000256" key="2">
    <source>
        <dbReference type="SAM" id="SignalP"/>
    </source>
</evidence>
<comment type="caution">
    <text evidence="4">The sequence shown here is derived from an EMBL/GenBank/DDBJ whole genome shotgun (WGS) entry which is preliminary data.</text>
</comment>
<sequence>MAISQPQPLLLPLLVSLFFLPTALGATDFHNCNPLRKYPVKVKTVEISPDPVKINTNGNITITGSTSIDIPDGATVNLNLRRYDVLISNRSYSLCDIVACPVASGPIVVNFFNVFTQRELTPWGYFVSISITAEHQEDPMMCVSFTCRITSEQTSLL</sequence>
<evidence type="ECO:0000313" key="5">
    <source>
        <dbReference type="Proteomes" id="UP001642260"/>
    </source>
</evidence>
<reference evidence="4 5" key="1">
    <citation type="submission" date="2022-03" db="EMBL/GenBank/DDBJ databases">
        <authorList>
            <person name="Macdonald S."/>
            <person name="Ahmed S."/>
            <person name="Newling K."/>
        </authorList>
    </citation>
    <scope>NUCLEOTIDE SEQUENCE [LARGE SCALE GENOMIC DNA]</scope>
</reference>